<dbReference type="EMBL" id="HM242243">
    <property type="protein sequence ID" value="ADJ53194.1"/>
    <property type="molecule type" value="Genomic_DNA"/>
</dbReference>
<dbReference type="KEGG" id="vg:10359190"/>
<evidence type="ECO:0000313" key="1">
    <source>
        <dbReference type="EMBL" id="ADJ53194.1"/>
    </source>
</evidence>
<keyword evidence="2" id="KW-1185">Reference proteome</keyword>
<dbReference type="OrthoDB" id="24648at10239"/>
<sequence length="188" mass="21073">MVNQLTAQQAQQIRYQRDGVFYTPNSIAGDKKDPEPLYYVRTLIDANSTRVAVYSVDQETYRKSKGKTVRPEQQLIQTKTFKPGTTLSDSANAIISKRPTKSKYKVAPPLFVTYTKEGVSTWTGKEGEGFMEYTSDIVGHNGNLVSRGDITGVFILLSEVEWFSEPTLEYSSVVRAIGVSPSQPWYNV</sequence>
<organism evidence="1 2">
    <name type="scientific">Brochothrix phage A9</name>
    <dbReference type="NCBI Taxonomy" id="857312"/>
    <lineage>
        <taxon>Viruses</taxon>
        <taxon>Duplodnaviria</taxon>
        <taxon>Heunggongvirae</taxon>
        <taxon>Uroviricota</taxon>
        <taxon>Caudoviricetes</taxon>
        <taxon>Herelleviridae</taxon>
        <taxon>Klumppvirus</taxon>
        <taxon>Klumppvirus A9</taxon>
    </lineage>
</organism>
<protein>
    <submittedName>
        <fullName evidence="1">Gp159</fullName>
    </submittedName>
</protein>
<evidence type="ECO:0000313" key="2">
    <source>
        <dbReference type="Proteomes" id="UP000000331"/>
    </source>
</evidence>
<proteinExistence type="predicted"/>
<reference evidence="1 2" key="1">
    <citation type="journal article" date="2010" name="J. Bacteriol.">
        <title>Brochothrix thermosphacta bacteriophages feature heterogeneous and highly mosaic genomes and utilize unique prophage insertion sites.</title>
        <authorList>
            <person name="Kilcher S."/>
            <person name="Loessner M.J."/>
            <person name="Klumpp J."/>
        </authorList>
    </citation>
    <scope>NUCLEOTIDE SEQUENCE [LARGE SCALE GENOMIC DNA]</scope>
</reference>
<dbReference type="Proteomes" id="UP000000331">
    <property type="component" value="Segment"/>
</dbReference>
<dbReference type="RefSeq" id="YP_004301493.1">
    <property type="nucleotide sequence ID" value="NC_015253.1"/>
</dbReference>
<accession>D9J0V8</accession>
<name>D9J0V8_9CAUD</name>
<dbReference type="GeneID" id="10359190"/>